<keyword evidence="1" id="KW-0378">Hydrolase</keyword>
<dbReference type="OrthoDB" id="2087662at2"/>
<keyword evidence="1" id="KW-0255">Endonuclease</keyword>
<accession>A0A5P1A0Y4</accession>
<keyword evidence="2" id="KW-1185">Reference proteome</keyword>
<dbReference type="GO" id="GO:0004527">
    <property type="term" value="F:exonuclease activity"/>
    <property type="evidence" value="ECO:0007669"/>
    <property type="project" value="UniProtKB-KW"/>
</dbReference>
<keyword evidence="1" id="KW-0269">Exonuclease</keyword>
<proteinExistence type="predicted"/>
<protein>
    <submittedName>
        <fullName evidence="1">Endonuclease/exonuclease/phosphatase family protein</fullName>
    </submittedName>
</protein>
<evidence type="ECO:0000313" key="2">
    <source>
        <dbReference type="Proteomes" id="UP000371423"/>
    </source>
</evidence>
<dbReference type="SUPFAM" id="SSF56219">
    <property type="entry name" value="DNase I-like"/>
    <property type="match status" value="1"/>
</dbReference>
<gene>
    <name evidence="1" type="ORF">FHL05_11700</name>
</gene>
<dbReference type="Gene3D" id="3.60.10.10">
    <property type="entry name" value="Endonuclease/exonuclease/phosphatase"/>
    <property type="match status" value="1"/>
</dbReference>
<dbReference type="AlphaFoldDB" id="A0A5P1A0Y4"/>
<sequence>MDFMKVVCWNINGRSSNITDNAADFISENLQDNSEIIVFTEYTLSFGRLSKNLEELGYITFSNLTKTRENGVLIGVKSEDIEIKQVFNLCPSTDDMQPNFFGVQLKKDNESINIIGTRIRVDTKQYKTDAETNHDFKDRARQSVNLLHQLDLNKIEGKIIIVGDFNNGFYRENDKLSDYKNARRYFNYKMLKNMMNEKGFTAYTPKYGYSLENNLKYDHAFAKGLKVKQPRYDWTFTTPSSKKSTYEGKTVGYPDHAQLLLDIDF</sequence>
<comment type="caution">
    <text evidence="1">The sequence shown here is derived from an EMBL/GenBank/DDBJ whole genome shotgun (WGS) entry which is preliminary data.</text>
</comment>
<reference evidence="1 2" key="1">
    <citation type="journal article" date="2019" name="Syst. Appl. Microbiol.">
        <title>Polyphasic characterization of two novel Lactobacillus spp. isolated from blown salami packages: Description of Lactobacillus halodurans sp. nov. and Lactobacillus salsicarnum sp. nov.</title>
        <authorList>
            <person name="Schuster J.A."/>
            <person name="Klingl A."/>
            <person name="Vogel R.F."/>
            <person name="Ehrmann M.A."/>
        </authorList>
    </citation>
    <scope>NUCLEOTIDE SEQUENCE [LARGE SCALE GENOMIC DNA]</scope>
    <source>
        <strain evidence="1 2">TMW 1.1920</strain>
    </source>
</reference>
<name>A0A5P1A0Y4_9LACO</name>
<dbReference type="RefSeq" id="WP_153522790.1">
    <property type="nucleotide sequence ID" value="NZ_VDFO01000059.1"/>
</dbReference>
<dbReference type="Proteomes" id="UP000371423">
    <property type="component" value="Unassembled WGS sequence"/>
</dbReference>
<organism evidence="1 2">
    <name type="scientific">Companilactobacillus halodurans</name>
    <dbReference type="NCBI Taxonomy" id="2584183"/>
    <lineage>
        <taxon>Bacteria</taxon>
        <taxon>Bacillati</taxon>
        <taxon>Bacillota</taxon>
        <taxon>Bacilli</taxon>
        <taxon>Lactobacillales</taxon>
        <taxon>Lactobacillaceae</taxon>
        <taxon>Companilactobacillus</taxon>
    </lineage>
</organism>
<dbReference type="EMBL" id="VDFO01000059">
    <property type="protein sequence ID" value="MQS98518.1"/>
    <property type="molecule type" value="Genomic_DNA"/>
</dbReference>
<evidence type="ECO:0000313" key="1">
    <source>
        <dbReference type="EMBL" id="MQS98518.1"/>
    </source>
</evidence>
<dbReference type="InterPro" id="IPR036691">
    <property type="entry name" value="Endo/exonu/phosph_ase_sf"/>
</dbReference>
<keyword evidence="1" id="KW-0540">Nuclease</keyword>
<dbReference type="GO" id="GO:0004519">
    <property type="term" value="F:endonuclease activity"/>
    <property type="evidence" value="ECO:0007669"/>
    <property type="project" value="UniProtKB-KW"/>
</dbReference>